<feature type="compositionally biased region" description="Acidic residues" evidence="1">
    <location>
        <begin position="26"/>
        <end position="35"/>
    </location>
</feature>
<feature type="compositionally biased region" description="Basic residues" evidence="1">
    <location>
        <begin position="1"/>
        <end position="10"/>
    </location>
</feature>
<dbReference type="AlphaFoldDB" id="A0A8H4JGE4"/>
<reference evidence="2" key="1">
    <citation type="submission" date="2020-01" db="EMBL/GenBank/DDBJ databases">
        <title>Identification and distribution of gene clusters putatively required for synthesis of sphingolipid metabolism inhibitors in phylogenetically diverse species of the filamentous fungus Fusarium.</title>
        <authorList>
            <person name="Kim H.-S."/>
            <person name="Busman M."/>
            <person name="Brown D.W."/>
            <person name="Divon H."/>
            <person name="Uhlig S."/>
            <person name="Proctor R.H."/>
        </authorList>
    </citation>
    <scope>NUCLEOTIDE SEQUENCE</scope>
    <source>
        <strain evidence="2">NRRL 53441</strain>
    </source>
</reference>
<gene>
    <name evidence="2" type="ORF">F53441_14298</name>
</gene>
<name>A0A8H4JGE4_9HYPO</name>
<proteinExistence type="predicted"/>
<organism evidence="2 3">
    <name type="scientific">Fusarium austroafricanum</name>
    <dbReference type="NCBI Taxonomy" id="2364996"/>
    <lineage>
        <taxon>Eukaryota</taxon>
        <taxon>Fungi</taxon>
        <taxon>Dikarya</taxon>
        <taxon>Ascomycota</taxon>
        <taxon>Pezizomycotina</taxon>
        <taxon>Sordariomycetes</taxon>
        <taxon>Hypocreomycetidae</taxon>
        <taxon>Hypocreales</taxon>
        <taxon>Nectriaceae</taxon>
        <taxon>Fusarium</taxon>
        <taxon>Fusarium concolor species complex</taxon>
    </lineage>
</organism>
<comment type="caution">
    <text evidence="2">The sequence shown here is derived from an EMBL/GenBank/DDBJ whole genome shotgun (WGS) entry which is preliminary data.</text>
</comment>
<accession>A0A8H4JGE4</accession>
<keyword evidence="3" id="KW-1185">Reference proteome</keyword>
<evidence type="ECO:0000256" key="1">
    <source>
        <dbReference type="SAM" id="MobiDB-lite"/>
    </source>
</evidence>
<sequence>MHLKFLRMSHAKPGSPSARLRSAQGSDDDDDELIEDNSHDALVARRLQRELNQAPAGTSHPHWPSHNVNTAFVSALLKKKAPDTLPDAPAPAPAPFPAIVILTLTYVW</sequence>
<dbReference type="EMBL" id="JAADJG010001171">
    <property type="protein sequence ID" value="KAF4422241.1"/>
    <property type="molecule type" value="Genomic_DNA"/>
</dbReference>
<evidence type="ECO:0000313" key="3">
    <source>
        <dbReference type="Proteomes" id="UP000605986"/>
    </source>
</evidence>
<protein>
    <submittedName>
        <fullName evidence="2">Dna repair protein rad16</fullName>
    </submittedName>
</protein>
<feature type="region of interest" description="Disordered" evidence="1">
    <location>
        <begin position="1"/>
        <end position="38"/>
    </location>
</feature>
<dbReference type="Proteomes" id="UP000605986">
    <property type="component" value="Unassembled WGS sequence"/>
</dbReference>
<evidence type="ECO:0000313" key="2">
    <source>
        <dbReference type="EMBL" id="KAF4422241.1"/>
    </source>
</evidence>